<evidence type="ECO:0000313" key="1">
    <source>
        <dbReference type="EMBL" id="KAA8535837.1"/>
    </source>
</evidence>
<dbReference type="EMBL" id="CM018040">
    <property type="protein sequence ID" value="KAA8535837.1"/>
    <property type="molecule type" value="Genomic_DNA"/>
</dbReference>
<organism evidence="1 2">
    <name type="scientific">Nyssa sinensis</name>
    <dbReference type="NCBI Taxonomy" id="561372"/>
    <lineage>
        <taxon>Eukaryota</taxon>
        <taxon>Viridiplantae</taxon>
        <taxon>Streptophyta</taxon>
        <taxon>Embryophyta</taxon>
        <taxon>Tracheophyta</taxon>
        <taxon>Spermatophyta</taxon>
        <taxon>Magnoliopsida</taxon>
        <taxon>eudicotyledons</taxon>
        <taxon>Gunneridae</taxon>
        <taxon>Pentapetalae</taxon>
        <taxon>asterids</taxon>
        <taxon>Cornales</taxon>
        <taxon>Nyssaceae</taxon>
        <taxon>Nyssa</taxon>
    </lineage>
</organism>
<protein>
    <submittedName>
        <fullName evidence="1">Uncharacterized protein</fullName>
    </submittedName>
</protein>
<dbReference type="Proteomes" id="UP000325577">
    <property type="component" value="Linkage Group LG17"/>
</dbReference>
<evidence type="ECO:0000313" key="2">
    <source>
        <dbReference type="Proteomes" id="UP000325577"/>
    </source>
</evidence>
<gene>
    <name evidence="1" type="ORF">F0562_030843</name>
</gene>
<name>A0A5J5B220_9ASTE</name>
<accession>A0A5J5B220</accession>
<reference evidence="1 2" key="1">
    <citation type="submission" date="2019-09" db="EMBL/GenBank/DDBJ databases">
        <title>A chromosome-level genome assembly of the Chinese tupelo Nyssa sinensis.</title>
        <authorList>
            <person name="Yang X."/>
            <person name="Kang M."/>
            <person name="Yang Y."/>
            <person name="Xiong H."/>
            <person name="Wang M."/>
            <person name="Zhang Z."/>
            <person name="Wang Z."/>
            <person name="Wu H."/>
            <person name="Ma T."/>
            <person name="Liu J."/>
            <person name="Xi Z."/>
        </authorList>
    </citation>
    <scope>NUCLEOTIDE SEQUENCE [LARGE SCALE GENOMIC DNA]</scope>
    <source>
        <strain evidence="1">J267</strain>
        <tissue evidence="1">Leaf</tissue>
    </source>
</reference>
<keyword evidence="2" id="KW-1185">Reference proteome</keyword>
<proteinExistence type="predicted"/>
<dbReference type="AlphaFoldDB" id="A0A5J5B220"/>
<sequence>MKPRRRVSARERDFTAKVDDLMEAAIAKSIDTPESLLDGDINRNCKRDSNSHSRNLICFVEYIPHLHDCFDLDLYLLVEVSLSRLLRVSCAITPPQSQRELVDIEIGSKVAKASSGQCFGE</sequence>